<dbReference type="SUPFAM" id="SSF53300">
    <property type="entry name" value="vWA-like"/>
    <property type="match status" value="1"/>
</dbReference>
<name>A0A0D1EBX0_9RHOB</name>
<dbReference type="InterPro" id="IPR002035">
    <property type="entry name" value="VWF_A"/>
</dbReference>
<gene>
    <name evidence="2" type="ORF">jaqu_39460</name>
</gene>
<dbReference type="EMBL" id="JYFE01000080">
    <property type="protein sequence ID" value="KIT14356.1"/>
    <property type="molecule type" value="Genomic_DNA"/>
</dbReference>
<evidence type="ECO:0000259" key="1">
    <source>
        <dbReference type="PROSITE" id="PS50234"/>
    </source>
</evidence>
<evidence type="ECO:0000313" key="3">
    <source>
        <dbReference type="Proteomes" id="UP000032232"/>
    </source>
</evidence>
<dbReference type="Proteomes" id="UP000032232">
    <property type="component" value="Unassembled WGS sequence"/>
</dbReference>
<dbReference type="InterPro" id="IPR036465">
    <property type="entry name" value="vWFA_dom_sf"/>
</dbReference>
<dbReference type="Gene3D" id="3.40.50.410">
    <property type="entry name" value="von Willebrand factor, type A domain"/>
    <property type="match status" value="1"/>
</dbReference>
<dbReference type="Pfam" id="PF13519">
    <property type="entry name" value="VWA_2"/>
    <property type="match status" value="1"/>
</dbReference>
<organism evidence="2 3">
    <name type="scientific">Jannaschia aquimarina</name>
    <dbReference type="NCBI Taxonomy" id="935700"/>
    <lineage>
        <taxon>Bacteria</taxon>
        <taxon>Pseudomonadati</taxon>
        <taxon>Pseudomonadota</taxon>
        <taxon>Alphaproteobacteria</taxon>
        <taxon>Rhodobacterales</taxon>
        <taxon>Roseobacteraceae</taxon>
        <taxon>Jannaschia</taxon>
    </lineage>
</organism>
<reference evidence="2 3" key="1">
    <citation type="submission" date="2015-02" db="EMBL/GenBank/DDBJ databases">
        <title>Genome Sequence of Jannaschia aquimarina DSM28248, a member of the Roseobacter clade.</title>
        <authorList>
            <person name="Voget S."/>
            <person name="Daniel R."/>
        </authorList>
    </citation>
    <scope>NUCLEOTIDE SEQUENCE [LARGE SCALE GENOMIC DNA]</scope>
    <source>
        <strain evidence="2 3">GSW-M26</strain>
    </source>
</reference>
<protein>
    <recommendedName>
        <fullName evidence="1">VWFA domain-containing protein</fullName>
    </recommendedName>
</protein>
<sequence length="202" mass="21617">MSEITFETGLKTRIVEAREAIERVMPEIEAYRRIGLMTYGPDGEDACSGIRLAFPPIDRAASLVVAELNALTPAGLTPLAAAVEQAAGVLSFRERPAIIVLVTDGNETCGGTPCALSNRLAAEARDLTIHVIGFRANRDFFAWDNPEQQIFAGDTVAKCLSDRTGGLFLGTETVDELEDALRITLGCPLTGSVRVPRQARGG</sequence>
<comment type="caution">
    <text evidence="2">The sequence shown here is derived from an EMBL/GenBank/DDBJ whole genome shotgun (WGS) entry which is preliminary data.</text>
</comment>
<accession>A0A0D1EBX0</accession>
<proteinExistence type="predicted"/>
<feature type="domain" description="VWFA" evidence="1">
    <location>
        <begin position="1"/>
        <end position="185"/>
    </location>
</feature>
<dbReference type="AlphaFoldDB" id="A0A0D1EBX0"/>
<evidence type="ECO:0000313" key="2">
    <source>
        <dbReference type="EMBL" id="KIT14356.1"/>
    </source>
</evidence>
<dbReference type="PROSITE" id="PS50234">
    <property type="entry name" value="VWFA"/>
    <property type="match status" value="1"/>
</dbReference>
<dbReference type="PATRIC" id="fig|935700.4.peg.4068"/>
<dbReference type="STRING" id="935700.jaqu_39460"/>
<keyword evidence="3" id="KW-1185">Reference proteome</keyword>